<sequence>MEIETIILGITMFTLVVVVMVGVLLFAKSKLVQAGKVRIVVNGDESNAFEVNQGGTLLTTLAEQKLFVPSACGGGGTCAQCTVKISEGNTGILPTEEGHISRAEAKEGCRLSCQVKVKGDMHVEVPAAVFSAKKWECEVVSNDNVATFIKEFKVRLPKGERIDFQNGDYIQIEIPPYKDLSYKSFDIQPEYHEDWDKYNVWDEKAWNDETIERAYSMANYPAEGDDIVMLNVRIASPPPGAKGISGGKASSYIFNCKPGDKVMVSGPFGEFHLKKTERECVFIGGGAGMAPLRSHIMHMFKTLKTGRKVSYWYGARSLREMFYVEDFDQLAAEFPNFSWHVALSDPKPEDNWTGLKGFIHQVCLNEYLSKHESPEDIEYYLCGPPMMNSSVLRMLDDLGVDPEMIDLDDFGS</sequence>
<dbReference type="PROSITE" id="PS51384">
    <property type="entry name" value="FAD_FR"/>
    <property type="match status" value="1"/>
</dbReference>
<evidence type="ECO:0000256" key="23">
    <source>
        <dbReference type="ARBA" id="ARBA00023201"/>
    </source>
</evidence>
<comment type="cofactor">
    <cofactor evidence="27">
        <name>[2Fe-2S] cluster</name>
        <dbReference type="ChEBI" id="CHEBI:190135"/>
    </cofactor>
    <text evidence="27">Binds 1 [2Fe-2S] cluster.</text>
</comment>
<keyword evidence="31" id="KW-1185">Reference proteome</keyword>
<keyword evidence="16 27" id="KW-0408">Iron</keyword>
<keyword evidence="19 27" id="KW-0915">Sodium</keyword>
<keyword evidence="22 27" id="KW-0472">Membrane</keyword>
<dbReference type="InterPro" id="IPR001433">
    <property type="entry name" value="OxRdtase_FAD/NAD-bd"/>
</dbReference>
<feature type="binding site" evidence="27">
    <location>
        <position position="72"/>
    </location>
    <ligand>
        <name>[2Fe-2S] cluster</name>
        <dbReference type="ChEBI" id="CHEBI:190135"/>
    </ligand>
</feature>
<dbReference type="GO" id="GO:0005886">
    <property type="term" value="C:plasma membrane"/>
    <property type="evidence" value="ECO:0007669"/>
    <property type="project" value="UniProtKB-SubCell"/>
</dbReference>
<evidence type="ECO:0000259" key="28">
    <source>
        <dbReference type="PROSITE" id="PS51085"/>
    </source>
</evidence>
<organism evidence="30 31">
    <name type="scientific">Rohdeia mirabilis</name>
    <dbReference type="NCBI Taxonomy" id="2528008"/>
    <lineage>
        <taxon>Bacteria</taxon>
        <taxon>Pseudomonadati</taxon>
        <taxon>Planctomycetota</taxon>
        <taxon>Planctomycetia</taxon>
        <taxon>Planctomycetia incertae sedis</taxon>
        <taxon>Rohdeia</taxon>
    </lineage>
</organism>
<dbReference type="GO" id="GO:0046872">
    <property type="term" value="F:metal ion binding"/>
    <property type="evidence" value="ECO:0007669"/>
    <property type="project" value="UniProtKB-KW"/>
</dbReference>
<keyword evidence="12 27" id="KW-0001">2Fe-2S</keyword>
<feature type="domain" description="FAD-binding FR-type" evidence="29">
    <location>
        <begin position="132"/>
        <end position="274"/>
    </location>
</feature>
<name>A0A518D0Q1_9BACT</name>
<keyword evidence="21 27" id="KW-0830">Ubiquinone</keyword>
<evidence type="ECO:0000259" key="29">
    <source>
        <dbReference type="PROSITE" id="PS51384"/>
    </source>
</evidence>
<dbReference type="InterPro" id="IPR036010">
    <property type="entry name" value="2Fe-2S_ferredoxin-like_sf"/>
</dbReference>
<accession>A0A518D0Q1</accession>
<evidence type="ECO:0000256" key="26">
    <source>
        <dbReference type="ARBA" id="ARBA00048891"/>
    </source>
</evidence>
<dbReference type="InterPro" id="IPR017927">
    <property type="entry name" value="FAD-bd_FR_type"/>
</dbReference>
<evidence type="ECO:0000313" key="31">
    <source>
        <dbReference type="Proteomes" id="UP000319342"/>
    </source>
</evidence>
<dbReference type="CDD" id="cd06188">
    <property type="entry name" value="NADH_quinone_reductase"/>
    <property type="match status" value="1"/>
</dbReference>
<evidence type="ECO:0000256" key="5">
    <source>
        <dbReference type="ARBA" id="ARBA00011309"/>
    </source>
</evidence>
<dbReference type="InterPro" id="IPR008333">
    <property type="entry name" value="Cbr1-like_FAD-bd_dom"/>
</dbReference>
<keyword evidence="8 27" id="KW-0813">Transport</keyword>
<dbReference type="RefSeq" id="WP_145187585.1">
    <property type="nucleotide sequence ID" value="NZ_CP036290.1"/>
</dbReference>
<evidence type="ECO:0000256" key="16">
    <source>
        <dbReference type="ARBA" id="ARBA00023004"/>
    </source>
</evidence>
<keyword evidence="15 27" id="KW-1278">Translocase</keyword>
<comment type="subcellular location">
    <subcellularLocation>
        <location evidence="3">Cell inner membrane</location>
    </subcellularLocation>
    <subcellularLocation>
        <location evidence="27">Cell membrane</location>
        <topology evidence="27">Single-pass membrane protein</topology>
    </subcellularLocation>
</comment>
<dbReference type="PROSITE" id="PS51085">
    <property type="entry name" value="2FE2S_FER_2"/>
    <property type="match status" value="1"/>
</dbReference>
<comment type="catalytic activity">
    <reaction evidence="26 27">
        <text>a ubiquinone + n Na(+)(in) + NADH + H(+) = a ubiquinol + n Na(+)(out) + NAD(+)</text>
        <dbReference type="Rhea" id="RHEA:47748"/>
        <dbReference type="Rhea" id="RHEA-COMP:9565"/>
        <dbReference type="Rhea" id="RHEA-COMP:9566"/>
        <dbReference type="ChEBI" id="CHEBI:15378"/>
        <dbReference type="ChEBI" id="CHEBI:16389"/>
        <dbReference type="ChEBI" id="CHEBI:17976"/>
        <dbReference type="ChEBI" id="CHEBI:29101"/>
        <dbReference type="ChEBI" id="CHEBI:57540"/>
        <dbReference type="ChEBI" id="CHEBI:57945"/>
        <dbReference type="EC" id="7.2.1.1"/>
    </reaction>
</comment>
<dbReference type="SUPFAM" id="SSF63380">
    <property type="entry name" value="Riboflavin synthase domain-like"/>
    <property type="match status" value="1"/>
</dbReference>
<dbReference type="InterPro" id="IPR001041">
    <property type="entry name" value="2Fe-2S_ferredoxin-type"/>
</dbReference>
<dbReference type="Gene3D" id="2.40.30.10">
    <property type="entry name" value="Translation factors"/>
    <property type="match status" value="1"/>
</dbReference>
<evidence type="ECO:0000256" key="10">
    <source>
        <dbReference type="ARBA" id="ARBA00022519"/>
    </source>
</evidence>
<evidence type="ECO:0000256" key="24">
    <source>
        <dbReference type="ARBA" id="ARBA00030032"/>
    </source>
</evidence>
<dbReference type="Pfam" id="PF00111">
    <property type="entry name" value="Fer2"/>
    <property type="match status" value="1"/>
</dbReference>
<evidence type="ECO:0000256" key="8">
    <source>
        <dbReference type="ARBA" id="ARBA00022448"/>
    </source>
</evidence>
<dbReference type="InterPro" id="IPR039261">
    <property type="entry name" value="FNR_nucleotide-bd"/>
</dbReference>
<dbReference type="AlphaFoldDB" id="A0A518D0Q1"/>
<comment type="similarity">
    <text evidence="4 27">Belongs to the NqrF family.</text>
</comment>
<evidence type="ECO:0000256" key="21">
    <source>
        <dbReference type="ARBA" id="ARBA00023075"/>
    </source>
</evidence>
<keyword evidence="27" id="KW-0812">Transmembrane</keyword>
<dbReference type="PIRSF" id="PIRSF000044">
    <property type="entry name" value="Cis_Diol_DH_RD"/>
    <property type="match status" value="1"/>
</dbReference>
<dbReference type="HAMAP" id="MF_00430">
    <property type="entry name" value="NqrF"/>
    <property type="match status" value="1"/>
</dbReference>
<dbReference type="InterPro" id="IPR010205">
    <property type="entry name" value="NqrF"/>
</dbReference>
<evidence type="ECO:0000256" key="4">
    <source>
        <dbReference type="ARBA" id="ARBA00005570"/>
    </source>
</evidence>
<evidence type="ECO:0000256" key="1">
    <source>
        <dbReference type="ARBA" id="ARBA00001974"/>
    </source>
</evidence>
<dbReference type="PANTHER" id="PTHR43644:SF1">
    <property type="entry name" value="NAD(P)H-FLAVIN REDUCTASE"/>
    <property type="match status" value="1"/>
</dbReference>
<keyword evidence="27" id="KW-1133">Transmembrane helix</keyword>
<dbReference type="EMBL" id="CP036290">
    <property type="protein sequence ID" value="QDU85015.1"/>
    <property type="molecule type" value="Genomic_DNA"/>
</dbReference>
<dbReference type="Pfam" id="PF00175">
    <property type="entry name" value="NAD_binding_1"/>
    <property type="match status" value="1"/>
</dbReference>
<dbReference type="PANTHER" id="PTHR43644">
    <property type="entry name" value="NA(+)-TRANSLOCATING NADH-QUINONE REDUCTASE SUBUNIT"/>
    <property type="match status" value="1"/>
</dbReference>
<evidence type="ECO:0000256" key="20">
    <source>
        <dbReference type="ARBA" id="ARBA00023065"/>
    </source>
</evidence>
<dbReference type="GO" id="GO:0009055">
    <property type="term" value="F:electron transfer activity"/>
    <property type="evidence" value="ECO:0007669"/>
    <property type="project" value="UniProtKB-UniRule"/>
</dbReference>
<proteinExistence type="inferred from homology"/>
<evidence type="ECO:0000256" key="2">
    <source>
        <dbReference type="ARBA" id="ARBA00002972"/>
    </source>
</evidence>
<gene>
    <name evidence="27 30" type="primary">nqrF</name>
    <name evidence="30" type="ORF">Pla163_21360</name>
</gene>
<evidence type="ECO:0000256" key="9">
    <source>
        <dbReference type="ARBA" id="ARBA00022475"/>
    </source>
</evidence>
<evidence type="ECO:0000256" key="12">
    <source>
        <dbReference type="ARBA" id="ARBA00022714"/>
    </source>
</evidence>
<dbReference type="EC" id="7.2.1.1" evidence="6 27"/>
<keyword evidence="17 27" id="KW-0411">Iron-sulfur</keyword>
<dbReference type="Pfam" id="PF00970">
    <property type="entry name" value="FAD_binding_6"/>
    <property type="match status" value="1"/>
</dbReference>
<evidence type="ECO:0000256" key="18">
    <source>
        <dbReference type="ARBA" id="ARBA00023027"/>
    </source>
</evidence>
<dbReference type="SUPFAM" id="SSF52343">
    <property type="entry name" value="Ferredoxin reductase-like, C-terminal NADP-linked domain"/>
    <property type="match status" value="1"/>
</dbReference>
<protein>
    <recommendedName>
        <fullName evidence="7 27">Na(+)-translocating NADH-quinone reductase subunit F</fullName>
        <shortName evidence="27">Na(+)-NQR subunit F</shortName>
        <shortName evidence="27">Na(+)-translocating NQR subunit F</shortName>
        <ecNumber evidence="6 27">7.2.1.1</ecNumber>
    </recommendedName>
    <alternativeName>
        <fullName evidence="25 27">NQR complex subunit F</fullName>
    </alternativeName>
    <alternativeName>
        <fullName evidence="24 27">NQR-1 subunit F</fullName>
    </alternativeName>
</protein>
<dbReference type="GO" id="GO:0051537">
    <property type="term" value="F:2 iron, 2 sulfur cluster binding"/>
    <property type="evidence" value="ECO:0007669"/>
    <property type="project" value="UniProtKB-KW"/>
</dbReference>
<evidence type="ECO:0000256" key="25">
    <source>
        <dbReference type="ARBA" id="ARBA00030787"/>
    </source>
</evidence>
<keyword evidence="18 27" id="KW-0520">NAD</keyword>
<evidence type="ECO:0000313" key="30">
    <source>
        <dbReference type="EMBL" id="QDU85015.1"/>
    </source>
</evidence>
<keyword evidence="13 27" id="KW-0479">Metal-binding</keyword>
<dbReference type="FunFam" id="3.40.50.80:FF:000014">
    <property type="entry name" value="Na(+)-translocating NADH-quinone reductase subunit F"/>
    <property type="match status" value="1"/>
</dbReference>
<dbReference type="CDD" id="cd00207">
    <property type="entry name" value="fer2"/>
    <property type="match status" value="1"/>
</dbReference>
<feature type="binding site" evidence="27">
    <location>
        <position position="113"/>
    </location>
    <ligand>
        <name>[2Fe-2S] cluster</name>
        <dbReference type="ChEBI" id="CHEBI:190135"/>
    </ligand>
</feature>
<feature type="transmembrane region" description="Helical" evidence="27">
    <location>
        <begin position="6"/>
        <end position="27"/>
    </location>
</feature>
<dbReference type="Proteomes" id="UP000319342">
    <property type="component" value="Chromosome"/>
</dbReference>
<evidence type="ECO:0000256" key="19">
    <source>
        <dbReference type="ARBA" id="ARBA00023053"/>
    </source>
</evidence>
<dbReference type="Gene3D" id="3.40.50.80">
    <property type="entry name" value="Nucleotide-binding domain of ferredoxin-NADP reductase (FNR) module"/>
    <property type="match status" value="1"/>
</dbReference>
<dbReference type="InterPro" id="IPR012675">
    <property type="entry name" value="Beta-grasp_dom_sf"/>
</dbReference>
<evidence type="ECO:0000256" key="15">
    <source>
        <dbReference type="ARBA" id="ARBA00022967"/>
    </source>
</evidence>
<feature type="binding site" evidence="27">
    <location>
        <position position="81"/>
    </location>
    <ligand>
        <name>[2Fe-2S] cluster</name>
        <dbReference type="ChEBI" id="CHEBI:190135"/>
    </ligand>
</feature>
<dbReference type="InterPro" id="IPR017938">
    <property type="entry name" value="Riboflavin_synthase-like_b-brl"/>
</dbReference>
<evidence type="ECO:0000256" key="13">
    <source>
        <dbReference type="ARBA" id="ARBA00022723"/>
    </source>
</evidence>
<keyword evidence="9 27" id="KW-1003">Cell membrane</keyword>
<keyword evidence="30" id="KW-0560">Oxidoreductase</keyword>
<evidence type="ECO:0000256" key="6">
    <source>
        <dbReference type="ARBA" id="ARBA00013099"/>
    </source>
</evidence>
<feature type="domain" description="2Fe-2S ferredoxin-type" evidence="28">
    <location>
        <begin position="35"/>
        <end position="129"/>
    </location>
</feature>
<keyword evidence="11 27" id="KW-0285">Flavoprotein</keyword>
<comment type="subunit">
    <text evidence="5 27">Composed of six subunits; NqrA, NqrB, NqrC, NqrD, NqrE and NqrF.</text>
</comment>
<evidence type="ECO:0000256" key="11">
    <source>
        <dbReference type="ARBA" id="ARBA00022630"/>
    </source>
</evidence>
<keyword evidence="23 27" id="KW-0739">Sodium transport</keyword>
<dbReference type="NCBIfam" id="TIGR01941">
    <property type="entry name" value="nqrF"/>
    <property type="match status" value="1"/>
</dbReference>
<reference evidence="30 31" key="1">
    <citation type="submission" date="2019-02" db="EMBL/GenBank/DDBJ databases">
        <title>Deep-cultivation of Planctomycetes and their phenomic and genomic characterization uncovers novel biology.</title>
        <authorList>
            <person name="Wiegand S."/>
            <person name="Jogler M."/>
            <person name="Boedeker C."/>
            <person name="Pinto D."/>
            <person name="Vollmers J."/>
            <person name="Rivas-Marin E."/>
            <person name="Kohn T."/>
            <person name="Peeters S.H."/>
            <person name="Heuer A."/>
            <person name="Rast P."/>
            <person name="Oberbeckmann S."/>
            <person name="Bunk B."/>
            <person name="Jeske O."/>
            <person name="Meyerdierks A."/>
            <person name="Storesund J.E."/>
            <person name="Kallscheuer N."/>
            <person name="Luecker S."/>
            <person name="Lage O.M."/>
            <person name="Pohl T."/>
            <person name="Merkel B.J."/>
            <person name="Hornburger P."/>
            <person name="Mueller R.-W."/>
            <person name="Bruemmer F."/>
            <person name="Labrenz M."/>
            <person name="Spormann A.M."/>
            <person name="Op den Camp H."/>
            <person name="Overmann J."/>
            <person name="Amann R."/>
            <person name="Jetten M.S.M."/>
            <person name="Mascher T."/>
            <person name="Medema M.H."/>
            <person name="Devos D.P."/>
            <person name="Kaster A.-K."/>
            <person name="Ovreas L."/>
            <person name="Rohde M."/>
            <person name="Galperin M.Y."/>
            <person name="Jogler C."/>
        </authorList>
    </citation>
    <scope>NUCLEOTIDE SEQUENCE [LARGE SCALE GENOMIC DNA]</scope>
    <source>
        <strain evidence="30 31">Pla163</strain>
    </source>
</reference>
<evidence type="ECO:0000256" key="22">
    <source>
        <dbReference type="ARBA" id="ARBA00023136"/>
    </source>
</evidence>
<comment type="function">
    <text evidence="2 27">NQR complex catalyzes the reduction of ubiquinone-1 to ubiquinol by two successive reactions, coupled with the transport of Na(+) ions from the cytoplasm to the periplasm. The first step is catalyzed by NqrF, which accepts electrons from NADH and reduces ubiquinone-1 to ubisemiquinone by a one-electron transfer pathway.</text>
</comment>
<dbReference type="SUPFAM" id="SSF54292">
    <property type="entry name" value="2Fe-2S ferredoxin-like"/>
    <property type="match status" value="1"/>
</dbReference>
<evidence type="ECO:0000256" key="3">
    <source>
        <dbReference type="ARBA" id="ARBA00004533"/>
    </source>
</evidence>
<comment type="cofactor">
    <cofactor evidence="1 27">
        <name>FAD</name>
        <dbReference type="ChEBI" id="CHEBI:57692"/>
    </cofactor>
</comment>
<evidence type="ECO:0000256" key="7">
    <source>
        <dbReference type="ARBA" id="ARBA00019729"/>
    </source>
</evidence>
<dbReference type="Gene3D" id="3.10.20.30">
    <property type="match status" value="1"/>
</dbReference>
<dbReference type="GO" id="GO:0006814">
    <property type="term" value="P:sodium ion transport"/>
    <property type="evidence" value="ECO:0007669"/>
    <property type="project" value="UniProtKB-UniRule"/>
</dbReference>
<dbReference type="OrthoDB" id="9796486at2"/>
<evidence type="ECO:0000256" key="14">
    <source>
        <dbReference type="ARBA" id="ARBA00022827"/>
    </source>
</evidence>
<keyword evidence="14 27" id="KW-0274">FAD</keyword>
<keyword evidence="10" id="KW-0997">Cell inner membrane</keyword>
<feature type="binding site" evidence="27">
    <location>
        <position position="78"/>
    </location>
    <ligand>
        <name>[2Fe-2S] cluster</name>
        <dbReference type="ChEBI" id="CHEBI:190135"/>
    </ligand>
</feature>
<keyword evidence="20 27" id="KW-0406">Ion transport</keyword>
<evidence type="ECO:0000256" key="17">
    <source>
        <dbReference type="ARBA" id="ARBA00023014"/>
    </source>
</evidence>
<dbReference type="GO" id="GO:0016655">
    <property type="term" value="F:oxidoreductase activity, acting on NAD(P)H, quinone or similar compound as acceptor"/>
    <property type="evidence" value="ECO:0007669"/>
    <property type="project" value="InterPro"/>
</dbReference>
<evidence type="ECO:0000256" key="27">
    <source>
        <dbReference type="HAMAP-Rule" id="MF_00430"/>
    </source>
</evidence>